<feature type="region of interest" description="Disordered" evidence="2">
    <location>
        <begin position="90"/>
        <end position="176"/>
    </location>
</feature>
<evidence type="ECO:0000256" key="2">
    <source>
        <dbReference type="SAM" id="MobiDB-lite"/>
    </source>
</evidence>
<dbReference type="GO" id="GO:0006887">
    <property type="term" value="P:exocytosis"/>
    <property type="evidence" value="ECO:0000318"/>
    <property type="project" value="GO_Central"/>
</dbReference>
<organism evidence="3 4">
    <name type="scientific">Anolis carolinensis</name>
    <name type="common">Green anole</name>
    <name type="synonym">American chameleon</name>
    <dbReference type="NCBI Taxonomy" id="28377"/>
    <lineage>
        <taxon>Eukaryota</taxon>
        <taxon>Metazoa</taxon>
        <taxon>Chordata</taxon>
        <taxon>Craniata</taxon>
        <taxon>Vertebrata</taxon>
        <taxon>Euteleostomi</taxon>
        <taxon>Lepidosauria</taxon>
        <taxon>Squamata</taxon>
        <taxon>Bifurcata</taxon>
        <taxon>Unidentata</taxon>
        <taxon>Episquamata</taxon>
        <taxon>Toxicofera</taxon>
        <taxon>Iguania</taxon>
        <taxon>Dactyloidae</taxon>
        <taxon>Anolis</taxon>
    </lineage>
</organism>
<dbReference type="InterPro" id="IPR010326">
    <property type="entry name" value="EXOC3/Sec6"/>
</dbReference>
<dbReference type="CTD" id="91828"/>
<dbReference type="InterPro" id="IPR042532">
    <property type="entry name" value="EXOC3/Sec6_C"/>
</dbReference>
<sequence>MFCVSTRSDYIHVVICEAKMDENKIEKEVVDGKPELSSEPEFPAKHIQSENGFGLPPNSQPFNNQLTNESKPFTRTFEFILSFRKGSVTSVKENSTETMMDEKKKEAEGKTELLLESPSPAKSEDSSDHTKTSLPFHNEEENEPKTPSKDHNPIFNSRKNMLSSSKDESSKVEMDENKTEIMGNNGKTELPPKQELLVKSKQSENDNCLPTASPPLNNSNNSIQRRSTFMIFSSASVKTERAAVSTKKNNRFSFRYMTMKKGNNQAKKESNNIPKKDEELEGEEGVLEEPLSVLEILGIIQENQLLEALKNIRVLEIQLLSERDAKKYEDDSKEDIRRMKDVNLLYDSLSKKIQQIVEKTLDLPSVEMKKLIPEMVALIEEEEKIHSGVITIPVPLDPVKQLGLARNWRNLWETAVKDSVKTRIHKLPIPLKEDNPSWLSVYLGFLKTVIRDDLLNIKHYIQKFYPHDYHVCDTYLKVFHETVSLCLQSILEKEASCLELRQFHALLDWVINIYYSQDLLEHPDLQPEIKTEGLSSLLPTDILDKLKRDYVNSFKWKIKDYLENIQRLETEKWNKEQPEAQKSPYESFLSYDIQQFIGEHVKEAGSICQKLEREVLEISVKEVTDFLPGFGRTFLEWQNLTDSPRFVSVMVAHINNFHDLRTDLQIRWNASCEEIEKILAGLMLRYKKYFSNALRLKIKPMLKKILSRAWISQGGTYDSFITKILLIAEDFSKDLTNLKDPMQKDFLNEVHRCVVKEYITQILKPRCRMRRIKREEVSNIMHCEAATINNTMQELGSSADWLLPAIQCIANIIAEKKMQKIKDYLKDLSQNYPDMRKEHISAILALQGMGRNKRNSITDQMDGPPEELEIGSDKILFAEIELQNTACCF</sequence>
<dbReference type="GeneTree" id="ENSGT01030000234613"/>
<dbReference type="Ensembl" id="ENSACAT00000039222.1">
    <property type="protein sequence ID" value="ENSACAP00000027674.1"/>
    <property type="gene ID" value="ENSACAG00000028260.2"/>
</dbReference>
<dbReference type="Proteomes" id="UP000001646">
    <property type="component" value="Unplaced"/>
</dbReference>
<dbReference type="InParanoid" id="A0A803SXI4"/>
<feature type="compositionally biased region" description="Basic and acidic residues" evidence="2">
    <location>
        <begin position="100"/>
        <end position="113"/>
    </location>
</feature>
<reference evidence="3" key="3">
    <citation type="submission" date="2025-09" db="UniProtKB">
        <authorList>
            <consortium name="Ensembl"/>
        </authorList>
    </citation>
    <scope>IDENTIFICATION</scope>
</reference>
<name>A0A803SXI4_ANOCA</name>
<dbReference type="Bgee" id="ENSACAG00000028260">
    <property type="expression patterns" value="Expressed in liver and 5 other cell types or tissues"/>
</dbReference>
<reference evidence="3" key="2">
    <citation type="submission" date="2025-08" db="UniProtKB">
        <authorList>
            <consortium name="Ensembl"/>
        </authorList>
    </citation>
    <scope>IDENTIFICATION</scope>
</reference>
<dbReference type="GO" id="GO:0000145">
    <property type="term" value="C:exocyst"/>
    <property type="evidence" value="ECO:0000318"/>
    <property type="project" value="GO_Central"/>
</dbReference>
<dbReference type="OrthoDB" id="190098at2759"/>
<dbReference type="GO" id="GO:0051601">
    <property type="term" value="P:exocyst localization"/>
    <property type="evidence" value="ECO:0000318"/>
    <property type="project" value="GO_Central"/>
</dbReference>
<dbReference type="AlphaFoldDB" id="A0A803SXI4"/>
<evidence type="ECO:0008006" key="5">
    <source>
        <dbReference type="Google" id="ProtNLM"/>
    </source>
</evidence>
<reference evidence="3" key="1">
    <citation type="submission" date="2009-12" db="EMBL/GenBank/DDBJ databases">
        <title>The Genome Sequence of Anolis carolinensis (Green Anole Lizard).</title>
        <authorList>
            <consortium name="The Genome Sequencing Platform"/>
            <person name="Di Palma F."/>
            <person name="Alfoldi J."/>
            <person name="Heiman D."/>
            <person name="Young S."/>
            <person name="Grabherr M."/>
            <person name="Johnson J."/>
            <person name="Lander E.S."/>
            <person name="Lindblad-Toh K."/>
        </authorList>
    </citation>
    <scope>NUCLEOTIDE SEQUENCE [LARGE SCALE GENOMIC DNA]</scope>
    <source>
        <strain evidence="3">JBL SC #1</strain>
    </source>
</reference>
<feature type="region of interest" description="Disordered" evidence="2">
    <location>
        <begin position="263"/>
        <end position="282"/>
    </location>
</feature>
<comment type="similarity">
    <text evidence="1">Belongs to the SEC6 family.</text>
</comment>
<dbReference type="GO" id="GO:0000149">
    <property type="term" value="F:SNARE binding"/>
    <property type="evidence" value="ECO:0000318"/>
    <property type="project" value="GO_Central"/>
</dbReference>
<evidence type="ECO:0000313" key="3">
    <source>
        <dbReference type="Ensembl" id="ENSACAP00000027674.1"/>
    </source>
</evidence>
<accession>A0A803SXI4</accession>
<dbReference type="PANTHER" id="PTHR21292:SF14">
    <property type="entry name" value="EXOCYST COMPLEX COMPONENT 3-LIKE PROTEIN 4"/>
    <property type="match status" value="1"/>
</dbReference>
<feature type="compositionally biased region" description="Basic and acidic residues" evidence="2">
    <location>
        <begin position="122"/>
        <end position="152"/>
    </location>
</feature>
<dbReference type="PANTHER" id="PTHR21292">
    <property type="entry name" value="EXOCYST COMPLEX COMPONENT SEC6-RELATED"/>
    <property type="match status" value="1"/>
</dbReference>
<proteinExistence type="inferred from homology"/>
<keyword evidence="4" id="KW-1185">Reference proteome</keyword>
<dbReference type="GeneID" id="103279629"/>
<evidence type="ECO:0000313" key="4">
    <source>
        <dbReference type="Proteomes" id="UP000001646"/>
    </source>
</evidence>
<evidence type="ECO:0000256" key="1">
    <source>
        <dbReference type="ARBA" id="ARBA00009447"/>
    </source>
</evidence>
<feature type="compositionally biased region" description="Basic and acidic residues" evidence="2">
    <location>
        <begin position="266"/>
        <end position="278"/>
    </location>
</feature>
<feature type="compositionally biased region" description="Basic and acidic residues" evidence="2">
    <location>
        <begin position="165"/>
        <end position="176"/>
    </location>
</feature>
<feature type="compositionally biased region" description="Polar residues" evidence="2">
    <location>
        <begin position="154"/>
        <end position="164"/>
    </location>
</feature>
<protein>
    <recommendedName>
        <fullName evidence="5">Exocyst complex component Sec6</fullName>
    </recommendedName>
</protein>
<gene>
    <name evidence="3" type="primary">exoc3l4</name>
</gene>
<dbReference type="Pfam" id="PF06046">
    <property type="entry name" value="Sec6"/>
    <property type="match status" value="1"/>
</dbReference>
<dbReference type="Gene3D" id="1.10.357.70">
    <property type="entry name" value="Exocyst complex component Sec6, C-terminal domain"/>
    <property type="match status" value="1"/>
</dbReference>